<dbReference type="PROSITE" id="PS51257">
    <property type="entry name" value="PROKAR_LIPOPROTEIN"/>
    <property type="match status" value="1"/>
</dbReference>
<reference evidence="3 4" key="1">
    <citation type="submission" date="2023-10" db="EMBL/GenBank/DDBJ databases">
        <title>Glaciecola aquimarina strain GGW-M5 nov., isolated from a coastal seawater.</title>
        <authorList>
            <person name="Bayburt H."/>
            <person name="Kim J.M."/>
            <person name="Choi B.J."/>
            <person name="Jeon C.O."/>
        </authorList>
    </citation>
    <scope>NUCLEOTIDE SEQUENCE [LARGE SCALE GENOMIC DNA]</scope>
    <source>
        <strain evidence="3 4">KCTC 32108</strain>
    </source>
</reference>
<gene>
    <name evidence="3" type="ORF">RS130_22730</name>
</gene>
<keyword evidence="4" id="KW-1185">Reference proteome</keyword>
<evidence type="ECO:0008006" key="5">
    <source>
        <dbReference type="Google" id="ProtNLM"/>
    </source>
</evidence>
<accession>A0ABU3T238</accession>
<evidence type="ECO:0000256" key="2">
    <source>
        <dbReference type="SAM" id="SignalP"/>
    </source>
</evidence>
<evidence type="ECO:0000313" key="3">
    <source>
        <dbReference type="EMBL" id="MDU0356329.1"/>
    </source>
</evidence>
<dbReference type="RefSeq" id="WP_316027821.1">
    <property type="nucleotide sequence ID" value="NZ_JAWDIO010000002.1"/>
</dbReference>
<evidence type="ECO:0000256" key="1">
    <source>
        <dbReference type="SAM" id="MobiDB-lite"/>
    </source>
</evidence>
<name>A0ABU3T238_9ALTE</name>
<feature type="signal peptide" evidence="2">
    <location>
        <begin position="1"/>
        <end position="22"/>
    </location>
</feature>
<evidence type="ECO:0000313" key="4">
    <source>
        <dbReference type="Proteomes" id="UP001247805"/>
    </source>
</evidence>
<feature type="compositionally biased region" description="Basic residues" evidence="1">
    <location>
        <begin position="46"/>
        <end position="57"/>
    </location>
</feature>
<feature type="region of interest" description="Disordered" evidence="1">
    <location>
        <begin position="24"/>
        <end position="58"/>
    </location>
</feature>
<dbReference type="EMBL" id="JAWDIO010000002">
    <property type="protein sequence ID" value="MDU0356329.1"/>
    <property type="molecule type" value="Genomic_DNA"/>
</dbReference>
<keyword evidence="2" id="KW-0732">Signal</keyword>
<comment type="caution">
    <text evidence="3">The sequence shown here is derived from an EMBL/GenBank/DDBJ whole genome shotgun (WGS) entry which is preliminary data.</text>
</comment>
<protein>
    <recommendedName>
        <fullName evidence="5">Lipoprotein</fullName>
    </recommendedName>
</protein>
<proteinExistence type="predicted"/>
<feature type="chain" id="PRO_5046904883" description="Lipoprotein" evidence="2">
    <location>
        <begin position="23"/>
        <end position="213"/>
    </location>
</feature>
<sequence>MYKLNRSTLLAVIALSSMMACNSTTETQPNKQKLAKQQVENNKKQAANKKTKPKNKKSINNLLAYANPGFEKEIDPKVLITRQDKGQVSKAEFGIMKEAAKSGKQGLGITLEKGSMKLQYGIWRLRDQIDANKRYRFEIDVNLIEGHAVLFNQVGGSNWQRAAIKDQLGWQVVGTVLEGKHLKTGKPLAFHIDQIKGKQPRHSACRQRSFVCY</sequence>
<organism evidence="3 4">
    <name type="scientific">Paraglaciecola aquimarina</name>
    <dbReference type="NCBI Taxonomy" id="1235557"/>
    <lineage>
        <taxon>Bacteria</taxon>
        <taxon>Pseudomonadati</taxon>
        <taxon>Pseudomonadota</taxon>
        <taxon>Gammaproteobacteria</taxon>
        <taxon>Alteromonadales</taxon>
        <taxon>Alteromonadaceae</taxon>
        <taxon>Paraglaciecola</taxon>
    </lineage>
</organism>
<dbReference type="Proteomes" id="UP001247805">
    <property type="component" value="Unassembled WGS sequence"/>
</dbReference>